<dbReference type="InterPro" id="IPR000847">
    <property type="entry name" value="LysR_HTH_N"/>
</dbReference>
<dbReference type="PANTHER" id="PTHR30126">
    <property type="entry name" value="HTH-TYPE TRANSCRIPTIONAL REGULATOR"/>
    <property type="match status" value="1"/>
</dbReference>
<dbReference type="SUPFAM" id="SSF46785">
    <property type="entry name" value="Winged helix' DNA-binding domain"/>
    <property type="match status" value="1"/>
</dbReference>
<evidence type="ECO:0000259" key="5">
    <source>
        <dbReference type="PROSITE" id="PS50931"/>
    </source>
</evidence>
<dbReference type="PRINTS" id="PR00039">
    <property type="entry name" value="HTHLYSR"/>
</dbReference>
<reference evidence="6 7" key="1">
    <citation type="submission" date="2020-11" db="EMBL/GenBank/DDBJ databases">
        <title>Description of Pontivivens ytuae sp. nov. isolated from deep sea sediment of Mariana Trench.</title>
        <authorList>
            <person name="Wang Z."/>
            <person name="Sun Q.-L."/>
            <person name="Xu X.-D."/>
            <person name="Tang Y.-Z."/>
            <person name="Zhang J."/>
        </authorList>
    </citation>
    <scope>NUCLEOTIDE SEQUENCE [LARGE SCALE GENOMIC DNA]</scope>
    <source>
        <strain evidence="6 7">MT2928</strain>
    </source>
</reference>
<dbReference type="AlphaFoldDB" id="A0A7S9LQX3"/>
<dbReference type="GO" id="GO:0003700">
    <property type="term" value="F:DNA-binding transcription factor activity"/>
    <property type="evidence" value="ECO:0007669"/>
    <property type="project" value="InterPro"/>
</dbReference>
<dbReference type="GO" id="GO:0000976">
    <property type="term" value="F:transcription cis-regulatory region binding"/>
    <property type="evidence" value="ECO:0007669"/>
    <property type="project" value="TreeGrafter"/>
</dbReference>
<dbReference type="Proteomes" id="UP000594800">
    <property type="component" value="Chromosome"/>
</dbReference>
<dbReference type="EMBL" id="CP064942">
    <property type="protein sequence ID" value="QPH53656.1"/>
    <property type="molecule type" value="Genomic_DNA"/>
</dbReference>
<keyword evidence="3" id="KW-0238">DNA-binding</keyword>
<dbReference type="KEGG" id="poz:I0K15_18030"/>
<sequence length="294" mass="33237">MARTNPYHVTAFAYAAREGSFSRAAQRMGVSQSAVSQHVAALEREVGAPLLIRDRKGLELTRAGQRFYELAERYATLDQLIAERIEDFATLEAGHLSIIANSPRPALQYMERFRHRFPKVEIDFTLESWTDSMRLIREQRADIGIVTEPRGLGDCYIREVSRHGYRIYMRPDYPLAGAAALSLADLREETVLLPEPGSFTFRIVSEKQRDTGIVLERVIQTANFPVMKEAVLHGVGVGIFLEDSMHPSDRLVTVPIREMPETYATCIVRRNDRKTMRAVRSFIELALEPSGLAA</sequence>
<dbReference type="PROSITE" id="PS50931">
    <property type="entry name" value="HTH_LYSR"/>
    <property type="match status" value="1"/>
</dbReference>
<dbReference type="InterPro" id="IPR036390">
    <property type="entry name" value="WH_DNA-bd_sf"/>
</dbReference>
<evidence type="ECO:0000256" key="2">
    <source>
        <dbReference type="ARBA" id="ARBA00023015"/>
    </source>
</evidence>
<keyword evidence="2" id="KW-0805">Transcription regulation</keyword>
<protein>
    <submittedName>
        <fullName evidence="6">LysR family transcriptional regulator</fullName>
    </submittedName>
</protein>
<dbReference type="SUPFAM" id="SSF53850">
    <property type="entry name" value="Periplasmic binding protein-like II"/>
    <property type="match status" value="1"/>
</dbReference>
<evidence type="ECO:0000256" key="4">
    <source>
        <dbReference type="ARBA" id="ARBA00023163"/>
    </source>
</evidence>
<evidence type="ECO:0000313" key="7">
    <source>
        <dbReference type="Proteomes" id="UP000594800"/>
    </source>
</evidence>
<dbReference type="PANTHER" id="PTHR30126:SF39">
    <property type="entry name" value="HTH-TYPE TRANSCRIPTIONAL REGULATOR CYSL"/>
    <property type="match status" value="1"/>
</dbReference>
<evidence type="ECO:0000256" key="3">
    <source>
        <dbReference type="ARBA" id="ARBA00023125"/>
    </source>
</evidence>
<dbReference type="RefSeq" id="WP_196102865.1">
    <property type="nucleotide sequence ID" value="NZ_CP064942.1"/>
</dbReference>
<dbReference type="InterPro" id="IPR005119">
    <property type="entry name" value="LysR_subst-bd"/>
</dbReference>
<keyword evidence="7" id="KW-1185">Reference proteome</keyword>
<evidence type="ECO:0000256" key="1">
    <source>
        <dbReference type="ARBA" id="ARBA00009437"/>
    </source>
</evidence>
<dbReference type="Gene3D" id="1.10.10.10">
    <property type="entry name" value="Winged helix-like DNA-binding domain superfamily/Winged helix DNA-binding domain"/>
    <property type="match status" value="1"/>
</dbReference>
<dbReference type="Pfam" id="PF03466">
    <property type="entry name" value="LysR_substrate"/>
    <property type="match status" value="1"/>
</dbReference>
<gene>
    <name evidence="6" type="ORF">I0K15_18030</name>
</gene>
<dbReference type="CDD" id="cd05466">
    <property type="entry name" value="PBP2_LTTR_substrate"/>
    <property type="match status" value="1"/>
</dbReference>
<name>A0A7S9LQX3_9RHOB</name>
<evidence type="ECO:0000313" key="6">
    <source>
        <dbReference type="EMBL" id="QPH53656.1"/>
    </source>
</evidence>
<organism evidence="6 7">
    <name type="scientific">Pontivivens ytuae</name>
    <dbReference type="NCBI Taxonomy" id="2789856"/>
    <lineage>
        <taxon>Bacteria</taxon>
        <taxon>Pseudomonadati</taxon>
        <taxon>Pseudomonadota</taxon>
        <taxon>Alphaproteobacteria</taxon>
        <taxon>Rhodobacterales</taxon>
        <taxon>Paracoccaceae</taxon>
        <taxon>Pontivivens</taxon>
    </lineage>
</organism>
<keyword evidence="4" id="KW-0804">Transcription</keyword>
<dbReference type="FunFam" id="1.10.10.10:FF:000001">
    <property type="entry name" value="LysR family transcriptional regulator"/>
    <property type="match status" value="1"/>
</dbReference>
<proteinExistence type="inferred from homology"/>
<comment type="similarity">
    <text evidence="1">Belongs to the LysR transcriptional regulatory family.</text>
</comment>
<dbReference type="InterPro" id="IPR036388">
    <property type="entry name" value="WH-like_DNA-bd_sf"/>
</dbReference>
<dbReference type="Gene3D" id="3.40.190.290">
    <property type="match status" value="1"/>
</dbReference>
<dbReference type="Pfam" id="PF00126">
    <property type="entry name" value="HTH_1"/>
    <property type="match status" value="1"/>
</dbReference>
<feature type="domain" description="HTH lysR-type" evidence="5">
    <location>
        <begin position="4"/>
        <end position="61"/>
    </location>
</feature>
<accession>A0A7S9LQX3</accession>